<name>A0A090EVR5_MESPL</name>
<protein>
    <submittedName>
        <fullName evidence="2">Uncharacterized protein</fullName>
    </submittedName>
</protein>
<keyword evidence="1" id="KW-0472">Membrane</keyword>
<gene>
    <name evidence="2" type="ORF">MPLDJ20_20295</name>
</gene>
<sequence>MSVMMVAVVLVMDVLMVMLAMPLVMVIMLVGVPMSMVTAMRSGGGLFGAHLRDIEAAAGQHAVVMRPHHSLYVVFQTGKTKVLLHDFSQIGPGVQNRGDKHIAGNAAQDIKMNMHRAFHPLSARKLQTRQIDAQGLARLSRSNGRLNRPLQHCH</sequence>
<keyword evidence="1" id="KW-0812">Transmembrane</keyword>
<dbReference type="AlphaFoldDB" id="A0A090EVR5"/>
<evidence type="ECO:0000313" key="2">
    <source>
        <dbReference type="EMBL" id="CDX35719.1"/>
    </source>
</evidence>
<evidence type="ECO:0000256" key="1">
    <source>
        <dbReference type="SAM" id="Phobius"/>
    </source>
</evidence>
<dbReference type="Proteomes" id="UP000046373">
    <property type="component" value="Unassembled WGS sequence"/>
</dbReference>
<organism evidence="2 3">
    <name type="scientific">Mesorhizobium plurifarium</name>
    <dbReference type="NCBI Taxonomy" id="69974"/>
    <lineage>
        <taxon>Bacteria</taxon>
        <taxon>Pseudomonadati</taxon>
        <taxon>Pseudomonadota</taxon>
        <taxon>Alphaproteobacteria</taxon>
        <taxon>Hyphomicrobiales</taxon>
        <taxon>Phyllobacteriaceae</taxon>
        <taxon>Mesorhizobium</taxon>
    </lineage>
</organism>
<reference evidence="2 3" key="1">
    <citation type="submission" date="2014-08" db="EMBL/GenBank/DDBJ databases">
        <authorList>
            <person name="Moulin Lionel"/>
        </authorList>
    </citation>
    <scope>NUCLEOTIDE SEQUENCE [LARGE SCALE GENOMIC DNA]</scope>
</reference>
<evidence type="ECO:0000313" key="3">
    <source>
        <dbReference type="Proteomes" id="UP000046373"/>
    </source>
</evidence>
<accession>A0A090EVR5</accession>
<feature type="transmembrane region" description="Helical" evidence="1">
    <location>
        <begin position="6"/>
        <end position="32"/>
    </location>
</feature>
<keyword evidence="1" id="KW-1133">Transmembrane helix</keyword>
<proteinExistence type="predicted"/>
<dbReference type="EMBL" id="CCNB01000012">
    <property type="protein sequence ID" value="CDX35719.1"/>
    <property type="molecule type" value="Genomic_DNA"/>
</dbReference>